<dbReference type="AlphaFoldDB" id="A0A917RVH5"/>
<accession>A0A917RVH5</accession>
<evidence type="ECO:0000313" key="2">
    <source>
        <dbReference type="EMBL" id="GGL39455.1"/>
    </source>
</evidence>
<reference evidence="2" key="2">
    <citation type="submission" date="2020-09" db="EMBL/GenBank/DDBJ databases">
        <authorList>
            <person name="Sun Q."/>
            <person name="Zhou Y."/>
        </authorList>
    </citation>
    <scope>NUCLEOTIDE SEQUENCE</scope>
    <source>
        <strain evidence="2">CGMCC 4.3508</strain>
    </source>
</reference>
<dbReference type="EMBL" id="BMMH01000024">
    <property type="protein sequence ID" value="GGL39455.1"/>
    <property type="molecule type" value="Genomic_DNA"/>
</dbReference>
<protein>
    <submittedName>
        <fullName evidence="2">Uncharacterized protein</fullName>
    </submittedName>
</protein>
<organism evidence="2 3">
    <name type="scientific">Nocardia jinanensis</name>
    <dbReference type="NCBI Taxonomy" id="382504"/>
    <lineage>
        <taxon>Bacteria</taxon>
        <taxon>Bacillati</taxon>
        <taxon>Actinomycetota</taxon>
        <taxon>Actinomycetes</taxon>
        <taxon>Mycobacteriales</taxon>
        <taxon>Nocardiaceae</taxon>
        <taxon>Nocardia</taxon>
    </lineage>
</organism>
<comment type="caution">
    <text evidence="2">The sequence shown here is derived from an EMBL/GenBank/DDBJ whole genome shotgun (WGS) entry which is preliminary data.</text>
</comment>
<name>A0A917RVH5_9NOCA</name>
<evidence type="ECO:0000256" key="1">
    <source>
        <dbReference type="SAM" id="MobiDB-lite"/>
    </source>
</evidence>
<dbReference type="Proteomes" id="UP000638263">
    <property type="component" value="Unassembled WGS sequence"/>
</dbReference>
<reference evidence="2" key="1">
    <citation type="journal article" date="2014" name="Int. J. Syst. Evol. Microbiol.">
        <title>Complete genome sequence of Corynebacterium casei LMG S-19264T (=DSM 44701T), isolated from a smear-ripened cheese.</title>
        <authorList>
            <consortium name="US DOE Joint Genome Institute (JGI-PGF)"/>
            <person name="Walter F."/>
            <person name="Albersmeier A."/>
            <person name="Kalinowski J."/>
            <person name="Ruckert C."/>
        </authorList>
    </citation>
    <scope>NUCLEOTIDE SEQUENCE</scope>
    <source>
        <strain evidence="2">CGMCC 4.3508</strain>
    </source>
</reference>
<feature type="region of interest" description="Disordered" evidence="1">
    <location>
        <begin position="95"/>
        <end position="117"/>
    </location>
</feature>
<dbReference type="AntiFam" id="ANF00178">
    <property type="entry name" value="Shadow ORF (opposite dhbF)"/>
</dbReference>
<gene>
    <name evidence="2" type="ORF">GCM10011588_62750</name>
</gene>
<evidence type="ECO:0000313" key="3">
    <source>
        <dbReference type="Proteomes" id="UP000638263"/>
    </source>
</evidence>
<keyword evidence="3" id="KW-1185">Reference proteome</keyword>
<sequence>MTDRHTLGATCRPRGVDDIGGVVRAQRAETFGVGDRRAAGIRGAEVVERDGPARITRKPLTQRTVRHHEDRIGVGEYVFEPVGGVGDIQRQVPGARFQHRQRGDDQIGVPWHRHGHQ</sequence>
<proteinExistence type="predicted"/>